<evidence type="ECO:0000256" key="3">
    <source>
        <dbReference type="ARBA" id="ARBA00022833"/>
    </source>
</evidence>
<dbReference type="EC" id="3.5.4.31" evidence="4"/>
<dbReference type="SUPFAM" id="SSF51338">
    <property type="entry name" value="Composite domain of metallo-dependent hydrolases"/>
    <property type="match status" value="1"/>
</dbReference>
<dbReference type="EC" id="3.5.4.28" evidence="4"/>
<feature type="binding site" evidence="4">
    <location>
        <position position="307"/>
    </location>
    <ligand>
        <name>Zn(2+)</name>
        <dbReference type="ChEBI" id="CHEBI:29105"/>
    </ligand>
</feature>
<organism evidence="6 7">
    <name type="scientific">Candidatus Chloroploca asiatica</name>
    <dbReference type="NCBI Taxonomy" id="1506545"/>
    <lineage>
        <taxon>Bacteria</taxon>
        <taxon>Bacillati</taxon>
        <taxon>Chloroflexota</taxon>
        <taxon>Chloroflexia</taxon>
        <taxon>Chloroflexales</taxon>
        <taxon>Chloroflexineae</taxon>
        <taxon>Oscillochloridaceae</taxon>
        <taxon>Candidatus Chloroploca</taxon>
    </lineage>
</organism>
<feature type="binding site" evidence="4">
    <location>
        <position position="192"/>
    </location>
    <ligand>
        <name>substrate</name>
    </ligand>
</feature>
<dbReference type="EMBL" id="LYXE01000148">
    <property type="protein sequence ID" value="PDV97391.1"/>
    <property type="molecule type" value="Genomic_DNA"/>
</dbReference>
<comment type="caution">
    <text evidence="4">Lacks conserved residue(s) required for the propagation of feature annotation.</text>
</comment>
<comment type="cofactor">
    <cofactor evidence="4">
        <name>Zn(2+)</name>
        <dbReference type="ChEBI" id="CHEBI:29105"/>
    </cofactor>
    <text evidence="4">Binds 1 zinc ion per subunit.</text>
</comment>
<dbReference type="InterPro" id="IPR006680">
    <property type="entry name" value="Amidohydro-rel"/>
</dbReference>
<keyword evidence="7" id="KW-1185">Reference proteome</keyword>
<feature type="domain" description="CYTH" evidence="5">
    <location>
        <begin position="467"/>
        <end position="654"/>
    </location>
</feature>
<dbReference type="SUPFAM" id="SSF55154">
    <property type="entry name" value="CYTH-like phosphatases"/>
    <property type="match status" value="1"/>
</dbReference>
<dbReference type="FunFam" id="3.20.20.140:FF:000014">
    <property type="entry name" value="5-methylthioadenosine/S-adenosylhomocysteine deaminase"/>
    <property type="match status" value="1"/>
</dbReference>
<dbReference type="RefSeq" id="WP_097654487.1">
    <property type="nucleotide sequence ID" value="NZ_LYXE01000148.1"/>
</dbReference>
<evidence type="ECO:0000256" key="2">
    <source>
        <dbReference type="ARBA" id="ARBA00022801"/>
    </source>
</evidence>
<evidence type="ECO:0000256" key="1">
    <source>
        <dbReference type="ARBA" id="ARBA00022723"/>
    </source>
</evidence>
<feature type="binding site" evidence="4">
    <location>
        <position position="307"/>
    </location>
    <ligand>
        <name>substrate</name>
    </ligand>
</feature>
<dbReference type="HAMAP" id="MF_01281">
    <property type="entry name" value="MTA_SAH_deamin"/>
    <property type="match status" value="1"/>
</dbReference>
<feature type="binding site" evidence="4">
    <location>
        <position position="70"/>
    </location>
    <ligand>
        <name>Zn(2+)</name>
        <dbReference type="ChEBI" id="CHEBI:29105"/>
    </ligand>
</feature>
<dbReference type="InterPro" id="IPR050287">
    <property type="entry name" value="MTA/SAH_deaminase"/>
</dbReference>
<dbReference type="AlphaFoldDB" id="A0A2H3KYG1"/>
<comment type="catalytic activity">
    <reaction evidence="4">
        <text>S-methyl-5'-thioadenosine + H2O + H(+) = S-methyl-5'-thioinosine + NH4(+)</text>
        <dbReference type="Rhea" id="RHEA:25025"/>
        <dbReference type="ChEBI" id="CHEBI:15377"/>
        <dbReference type="ChEBI" id="CHEBI:15378"/>
        <dbReference type="ChEBI" id="CHEBI:17509"/>
        <dbReference type="ChEBI" id="CHEBI:28938"/>
        <dbReference type="ChEBI" id="CHEBI:48595"/>
        <dbReference type="EC" id="3.5.4.31"/>
    </reaction>
</comment>
<comment type="caution">
    <text evidence="6">The sequence shown here is derived from an EMBL/GenBank/DDBJ whole genome shotgun (WGS) entry which is preliminary data.</text>
</comment>
<protein>
    <recommendedName>
        <fullName evidence="4">5-methylthioadenosine/S-adenosylhomocysteine deaminase</fullName>
        <shortName evidence="4">MTA/SAH deaminase</shortName>
        <ecNumber evidence="4">3.5.4.28</ecNumber>
        <ecNumber evidence="4">3.5.4.31</ecNumber>
    </recommendedName>
</protein>
<comment type="similarity">
    <text evidence="4">Belongs to the metallo-dependent hydrolases superfamily. MTA/SAH deaminase family.</text>
</comment>
<feature type="binding site" evidence="4">
    <location>
        <position position="222"/>
    </location>
    <ligand>
        <name>substrate</name>
    </ligand>
</feature>
<dbReference type="Proteomes" id="UP000220922">
    <property type="component" value="Unassembled WGS sequence"/>
</dbReference>
<evidence type="ECO:0000313" key="6">
    <source>
        <dbReference type="EMBL" id="PDV97391.1"/>
    </source>
</evidence>
<dbReference type="SUPFAM" id="SSF51556">
    <property type="entry name" value="Metallo-dependent hydrolases"/>
    <property type="match status" value="1"/>
</dbReference>
<keyword evidence="1 4" id="KW-0479">Metal-binding</keyword>
<evidence type="ECO:0000313" key="7">
    <source>
        <dbReference type="Proteomes" id="UP000220922"/>
    </source>
</evidence>
<keyword evidence="3 4" id="KW-0862">Zinc</keyword>
<dbReference type="PANTHER" id="PTHR43794">
    <property type="entry name" value="AMINOHYDROLASE SSNA-RELATED"/>
    <property type="match status" value="1"/>
</dbReference>
<dbReference type="PROSITE" id="PS51707">
    <property type="entry name" value="CYTH"/>
    <property type="match status" value="1"/>
</dbReference>
<evidence type="ECO:0000259" key="5">
    <source>
        <dbReference type="PROSITE" id="PS51707"/>
    </source>
</evidence>
<proteinExistence type="inferred from homology"/>
<name>A0A2H3KYG1_9CHLR</name>
<dbReference type="PANTHER" id="PTHR43794:SF11">
    <property type="entry name" value="AMIDOHYDROLASE-RELATED DOMAIN-CONTAINING PROTEIN"/>
    <property type="match status" value="1"/>
</dbReference>
<dbReference type="CDD" id="cd01298">
    <property type="entry name" value="ATZ_TRZ_like"/>
    <property type="match status" value="1"/>
</dbReference>
<feature type="binding site" evidence="4">
    <location>
        <position position="219"/>
    </location>
    <ligand>
        <name>Zn(2+)</name>
        <dbReference type="ChEBI" id="CHEBI:29105"/>
    </ligand>
</feature>
<dbReference type="InterPro" id="IPR032466">
    <property type="entry name" value="Metal_Hydrolase"/>
</dbReference>
<accession>A0A2H3KYG1</accession>
<comment type="function">
    <text evidence="4">Catalyzes the deamination of 5-methylthioadenosine and S-adenosyl-L-homocysteine into 5-methylthioinosine and S-inosyl-L-homocysteine, respectively. Is also able to deaminate adenosine.</text>
</comment>
<dbReference type="Gene3D" id="3.20.20.140">
    <property type="entry name" value="Metal-dependent hydrolases"/>
    <property type="match status" value="1"/>
</dbReference>
<dbReference type="InterPro" id="IPR033469">
    <property type="entry name" value="CYTH-like_dom_sf"/>
</dbReference>
<evidence type="ECO:0000256" key="4">
    <source>
        <dbReference type="HAMAP-Rule" id="MF_01281"/>
    </source>
</evidence>
<dbReference type="OrthoDB" id="9807210at2"/>
<feature type="binding site" evidence="4">
    <location>
        <position position="72"/>
    </location>
    <ligand>
        <name>Zn(2+)</name>
        <dbReference type="ChEBI" id="CHEBI:29105"/>
    </ligand>
</feature>
<dbReference type="GO" id="GO:0090614">
    <property type="term" value="F:5'-methylthioadenosine deaminase activity"/>
    <property type="evidence" value="ECO:0007669"/>
    <property type="project" value="UniProtKB-UniRule"/>
</dbReference>
<dbReference type="Gene3D" id="2.40.320.10">
    <property type="entry name" value="Hypothetical Protein Pfu-838710-001"/>
    <property type="match status" value="1"/>
</dbReference>
<dbReference type="Gene3D" id="2.30.40.10">
    <property type="entry name" value="Urease, subunit C, domain 1"/>
    <property type="match status" value="1"/>
</dbReference>
<sequence length="654" mass="72496">MQEKIDVLLIGGTVVTMDANWTIIADGAVAVKDKRILAVGPTPMIVDQYSADTIIDCAGCAIMPGLINAHAHVPMSLLRGMVADQQLDVWLFGYMFPVESQFVDAEFSYVGTLLSCAEMLRGGTTTFVDMYYFEEEVARAADESGMRAICGQTVMRLPTPDATSFDEGIERSRRFMEAWHTHERIVPTIAPHAPYTCTDQIYHEASALCKAFGVPLITHLSETAREVEESIRDREVTPIRYAKRVGAFDVPCIAAHCVHATEDDMRLLREAQVGAVPCPTSNLKLASGIAPIRRLIEVGVRTGLGTDGPASNDDQDMFTEIQLAALLPKGVSGDPTAVPARDALAMATCWGARAIHLDHLTGSLEPGKQADIAVVGLGRLHSAPRYTYSNDAIYSHLVYGARAADVRDVFVDGRALLLNGALQTLDEEAILRQSQVIAERINAFLASRERDLLAKIIALGGVEQAEIFEIQVKAHLDSEAAVEALLKSPEVTISKQSVRTQYDTYFLFQNEERIRIREDHRTDPGARPEPKYTITLMAEAVRGEYPDAIVLSRARYTAHADHSARFYREYFQPDRVHELEKQRRRWRIIYKGYDFALNLDTLAHGTDPGPYLEIKARTWSSRDAAHRAELIGELLNLAGLGERNLVKQEYVEMG</sequence>
<gene>
    <name evidence="4" type="primary">mtaD</name>
    <name evidence="6" type="ORF">A9Q02_18500</name>
</gene>
<dbReference type="InterPro" id="IPR023577">
    <property type="entry name" value="CYTH_domain"/>
</dbReference>
<dbReference type="InterPro" id="IPR011059">
    <property type="entry name" value="Metal-dep_hydrolase_composite"/>
</dbReference>
<dbReference type="GO" id="GO:0050270">
    <property type="term" value="F:S-adenosylhomocysteine deaminase activity"/>
    <property type="evidence" value="ECO:0007669"/>
    <property type="project" value="UniProtKB-UniRule"/>
</dbReference>
<comment type="catalytic activity">
    <reaction evidence="4">
        <text>S-adenosyl-L-homocysteine + H2O + H(+) = S-inosyl-L-homocysteine + NH4(+)</text>
        <dbReference type="Rhea" id="RHEA:20716"/>
        <dbReference type="ChEBI" id="CHEBI:15377"/>
        <dbReference type="ChEBI" id="CHEBI:15378"/>
        <dbReference type="ChEBI" id="CHEBI:28938"/>
        <dbReference type="ChEBI" id="CHEBI:57856"/>
        <dbReference type="ChEBI" id="CHEBI:57985"/>
        <dbReference type="EC" id="3.5.4.28"/>
    </reaction>
</comment>
<keyword evidence="2 4" id="KW-0378">Hydrolase</keyword>
<dbReference type="InterPro" id="IPR023512">
    <property type="entry name" value="Deaminase_MtaD/DadD"/>
</dbReference>
<dbReference type="Pfam" id="PF01979">
    <property type="entry name" value="Amidohydro_1"/>
    <property type="match status" value="1"/>
</dbReference>
<reference evidence="6 7" key="1">
    <citation type="submission" date="2016-05" db="EMBL/GenBank/DDBJ databases">
        <authorList>
            <person name="Lavstsen T."/>
            <person name="Jespersen J.S."/>
        </authorList>
    </citation>
    <scope>NUCLEOTIDE SEQUENCE [LARGE SCALE GENOMIC DNA]</scope>
    <source>
        <strain evidence="6 7">B7-9</strain>
    </source>
</reference>
<feature type="binding site" evidence="4">
    <location>
        <position position="99"/>
    </location>
    <ligand>
        <name>substrate</name>
    </ligand>
</feature>
<dbReference type="GO" id="GO:0046872">
    <property type="term" value="F:metal ion binding"/>
    <property type="evidence" value="ECO:0007669"/>
    <property type="project" value="UniProtKB-KW"/>
</dbReference>